<dbReference type="Proteomes" id="UP000188637">
    <property type="component" value="Unassembled WGS sequence"/>
</dbReference>
<name>A0ACC8XDJ8_9FIRM</name>
<gene>
    <name evidence="1" type="ORF">AN640_08300</name>
</gene>
<protein>
    <submittedName>
        <fullName evidence="1">Flavoprotein</fullName>
    </submittedName>
</protein>
<dbReference type="EMBL" id="LJHD01000227">
    <property type="protein sequence ID" value="ONI40926.1"/>
    <property type="molecule type" value="Genomic_DNA"/>
</dbReference>
<keyword evidence="2" id="KW-1185">Reference proteome</keyword>
<organism evidence="1 2">
    <name type="scientific">Candidatus Epulonipiscium fishelsonii</name>
    <dbReference type="NCBI Taxonomy" id="77094"/>
    <lineage>
        <taxon>Bacteria</taxon>
        <taxon>Bacillati</taxon>
        <taxon>Bacillota</taxon>
        <taxon>Clostridia</taxon>
        <taxon>Lachnospirales</taxon>
        <taxon>Lachnospiraceae</taxon>
        <taxon>Candidatus Epulonipiscium</taxon>
    </lineage>
</organism>
<evidence type="ECO:0000313" key="2">
    <source>
        <dbReference type="Proteomes" id="UP000188637"/>
    </source>
</evidence>
<reference evidence="1" key="1">
    <citation type="submission" date="2016-08" db="EMBL/GenBank/DDBJ databases">
        <authorList>
            <person name="Ngugi D.K."/>
            <person name="Miyake S."/>
            <person name="Stingl U."/>
        </authorList>
    </citation>
    <scope>NUCLEOTIDE SEQUENCE</scope>
    <source>
        <strain evidence="1">SCG-D08WGA-EpuloA1</strain>
    </source>
</reference>
<comment type="caution">
    <text evidence="1">The sequence shown here is derived from an EMBL/GenBank/DDBJ whole genome shotgun (WGS) entry which is preliminary data.</text>
</comment>
<proteinExistence type="predicted"/>
<sequence>MKKENVRPFLDEIKNEMPNVTVLERMEDRLVYAHGCYPLEYKWLLQGPYPFLPSAILMPNNTKEISSIMKLSQKYEVGIIPFGGGSGIVGGSIAENEEVMIDVKRLRDFEINPINCTAKGGAGLTGADFENMLNEQGYTCGQYPQSFQSAVIGGMVSTRAIGTFSTKYGKMDDMIHTLEVVLPNGHIYNSHTTPKASTGPELDQLFLGAEGVYGIVTAAEIKIYPVAEKRYFESYTFKDTETALSAIRKFIQNNVRPAVIRLYDEEEAIPRIEKFNYEKGHVILIVGYEGLAKQVDLERELVKEYCEAHGGVNKGTEAGEDWFHARFSTKKMLDHDAMRGGTADAIEVAAPWDCIVNVWREMRKALEPICSGIDCHFSHVYHAGASVYVIFHAETGGDDIEGALRYKQCLDVAITTSLKYGGNVSHHHGSGKAKAKYLVGEHGETGMEVMQAIKDALDPQGLLNKGVLGL</sequence>
<accession>A0ACC8XDJ8</accession>
<evidence type="ECO:0000313" key="1">
    <source>
        <dbReference type="EMBL" id="ONI40926.1"/>
    </source>
</evidence>